<reference evidence="2" key="1">
    <citation type="submission" date="2020-11" db="EMBL/GenBank/DDBJ databases">
        <authorList>
            <consortium name="DOE Joint Genome Institute"/>
            <person name="Ahrendt S."/>
            <person name="Riley R."/>
            <person name="Andreopoulos W."/>
            <person name="Labutti K."/>
            <person name="Pangilinan J."/>
            <person name="Ruiz-Duenas F.J."/>
            <person name="Barrasa J.M."/>
            <person name="Sanchez-Garcia M."/>
            <person name="Camarero S."/>
            <person name="Miyauchi S."/>
            <person name="Serrano A."/>
            <person name="Linde D."/>
            <person name="Babiker R."/>
            <person name="Drula E."/>
            <person name="Ayuso-Fernandez I."/>
            <person name="Pacheco R."/>
            <person name="Padilla G."/>
            <person name="Ferreira P."/>
            <person name="Barriuso J."/>
            <person name="Kellner H."/>
            <person name="Castanera R."/>
            <person name="Alfaro M."/>
            <person name="Ramirez L."/>
            <person name="Pisabarro A.G."/>
            <person name="Kuo A."/>
            <person name="Tritt A."/>
            <person name="Lipzen A."/>
            <person name="He G."/>
            <person name="Yan M."/>
            <person name="Ng V."/>
            <person name="Cullen D."/>
            <person name="Martin F."/>
            <person name="Rosso M.-N."/>
            <person name="Henrissat B."/>
            <person name="Hibbett D."/>
            <person name="Martinez A.T."/>
            <person name="Grigoriev I.V."/>
        </authorList>
    </citation>
    <scope>NUCLEOTIDE SEQUENCE</scope>
    <source>
        <strain evidence="2">MF-IS2</strain>
    </source>
</reference>
<evidence type="ECO:0000313" key="3">
    <source>
        <dbReference type="Proteomes" id="UP000807342"/>
    </source>
</evidence>
<gene>
    <name evidence="2" type="ORF">P691DRAFT_765955</name>
</gene>
<evidence type="ECO:0000313" key="2">
    <source>
        <dbReference type="EMBL" id="KAF9441729.1"/>
    </source>
</evidence>
<protein>
    <submittedName>
        <fullName evidence="2">Uncharacterized protein</fullName>
    </submittedName>
</protein>
<dbReference type="Proteomes" id="UP000807342">
    <property type="component" value="Unassembled WGS sequence"/>
</dbReference>
<keyword evidence="3" id="KW-1185">Reference proteome</keyword>
<sequence>MAIGAPPSPFTELDAFYMLIMECIPPGILPTVLLLLSQVGGKSVAYISNILSFSEVMFKAVYNHLSTVVHLYSQDELPPLPNANVNQSFQSADHDVVFALYRLMQTTLGGSMGFYHKSFKDFLQDPSCLGPFHIESSAAQNALHK</sequence>
<comment type="caution">
    <text evidence="2">The sequence shown here is derived from an EMBL/GenBank/DDBJ whole genome shotgun (WGS) entry which is preliminary data.</text>
</comment>
<dbReference type="EMBL" id="MU151803">
    <property type="protein sequence ID" value="KAF9441729.1"/>
    <property type="molecule type" value="Genomic_DNA"/>
</dbReference>
<keyword evidence="1" id="KW-0812">Transmembrane</keyword>
<organism evidence="2 3">
    <name type="scientific">Macrolepiota fuliginosa MF-IS2</name>
    <dbReference type="NCBI Taxonomy" id="1400762"/>
    <lineage>
        <taxon>Eukaryota</taxon>
        <taxon>Fungi</taxon>
        <taxon>Dikarya</taxon>
        <taxon>Basidiomycota</taxon>
        <taxon>Agaricomycotina</taxon>
        <taxon>Agaricomycetes</taxon>
        <taxon>Agaricomycetidae</taxon>
        <taxon>Agaricales</taxon>
        <taxon>Agaricineae</taxon>
        <taxon>Agaricaceae</taxon>
        <taxon>Macrolepiota</taxon>
    </lineage>
</organism>
<name>A0A9P6BXI1_9AGAR</name>
<feature type="transmembrane region" description="Helical" evidence="1">
    <location>
        <begin position="15"/>
        <end position="36"/>
    </location>
</feature>
<keyword evidence="1" id="KW-0472">Membrane</keyword>
<proteinExistence type="predicted"/>
<evidence type="ECO:0000256" key="1">
    <source>
        <dbReference type="SAM" id="Phobius"/>
    </source>
</evidence>
<keyword evidence="1" id="KW-1133">Transmembrane helix</keyword>
<dbReference type="AlphaFoldDB" id="A0A9P6BXI1"/>
<accession>A0A9P6BXI1</accession>